<evidence type="ECO:0000313" key="3">
    <source>
        <dbReference type="EMBL" id="WAT98433.1"/>
    </source>
</evidence>
<evidence type="ECO:0000256" key="1">
    <source>
        <dbReference type="SAM" id="MobiDB-lite"/>
    </source>
</evidence>
<evidence type="ECO:0000313" key="4">
    <source>
        <dbReference type="Proteomes" id="UP000429552"/>
    </source>
</evidence>
<dbReference type="EMBL" id="CP114202">
    <property type="protein sequence ID" value="WAT98433.1"/>
    <property type="molecule type" value="Genomic_DNA"/>
</dbReference>
<sequence length="269" mass="28565">MTSGPDYPAETPENDPADTSENDPADTSENDPADTSESDLAEAPEDDLAVTPEGGPGRGSSSPSPDADPDPRPDPDAPREPHAGPGPDPNAPREPLPYRVRARLRGAGRWLRVHARHALVVGVVTAVAGALATVGADQLPKLFEEPPPGCPGAGCDGRSPKDSGCAYDAATWEPKEGNPVRIHLRYSKSCGAVWGRIVNGEPGDMVTLRVSGGAARSASIDYRHDKYTTMATVGPTFRVRLCAVPMTGPRRTVTWVKYCFEATEHVPWE</sequence>
<feature type="compositionally biased region" description="Pro residues" evidence="1">
    <location>
        <begin position="84"/>
        <end position="95"/>
    </location>
</feature>
<dbReference type="Proteomes" id="UP001210609">
    <property type="component" value="Chromosome"/>
</dbReference>
<dbReference type="InterPro" id="IPR021224">
    <property type="entry name" value="DUF2690"/>
</dbReference>
<organism evidence="2 4">
    <name type="scientific">Streptomyces nigrescens</name>
    <dbReference type="NCBI Taxonomy" id="1920"/>
    <lineage>
        <taxon>Bacteria</taxon>
        <taxon>Bacillati</taxon>
        <taxon>Actinomycetota</taxon>
        <taxon>Actinomycetes</taxon>
        <taxon>Kitasatosporales</taxon>
        <taxon>Streptomycetaceae</taxon>
        <taxon>Streptomyces</taxon>
    </lineage>
</organism>
<feature type="compositionally biased region" description="Acidic residues" evidence="1">
    <location>
        <begin position="12"/>
        <end position="48"/>
    </location>
</feature>
<dbReference type="Pfam" id="PF10901">
    <property type="entry name" value="DUF2690"/>
    <property type="match status" value="1"/>
</dbReference>
<reference evidence="2 4" key="1">
    <citation type="submission" date="2019-12" db="EMBL/GenBank/DDBJ databases">
        <title>Whole genome shotgun sequence of Streptomyces libani subsp. libani NBRC 13452.</title>
        <authorList>
            <person name="Ichikawa N."/>
            <person name="Kimura A."/>
            <person name="Kitahashi Y."/>
            <person name="Komaki H."/>
            <person name="Tamura T."/>
        </authorList>
    </citation>
    <scope>NUCLEOTIDE SEQUENCE [LARGE SCALE GENOMIC DNA]</scope>
    <source>
        <strain evidence="2 4">NBRC 13452</strain>
    </source>
</reference>
<evidence type="ECO:0000313" key="2">
    <source>
        <dbReference type="EMBL" id="GFE24049.1"/>
    </source>
</evidence>
<reference evidence="3 5" key="2">
    <citation type="submission" date="2022-12" db="EMBL/GenBank/DDBJ databases">
        <authorList>
            <person name="Ruckert C."/>
            <person name="Busche T."/>
            <person name="Kalinowski J."/>
            <person name="Wittmann C."/>
        </authorList>
    </citation>
    <scope>NUCLEOTIDE SEQUENCE [LARGE SCALE GENOMIC DNA]</scope>
    <source>
        <strain evidence="3 5">DSM 40555</strain>
    </source>
</reference>
<gene>
    <name evidence="2" type="ORF">Sliba_45020</name>
    <name evidence="3" type="ORF">STRLI_004495</name>
</gene>
<dbReference type="RefSeq" id="WP_159487843.1">
    <property type="nucleotide sequence ID" value="NZ_BLIP01000001.1"/>
</dbReference>
<proteinExistence type="predicted"/>
<feature type="region of interest" description="Disordered" evidence="1">
    <location>
        <begin position="1"/>
        <end position="95"/>
    </location>
</feature>
<name>A0A640TKE7_STRNI</name>
<keyword evidence="5" id="KW-1185">Reference proteome</keyword>
<feature type="compositionally biased region" description="Basic and acidic residues" evidence="1">
    <location>
        <begin position="69"/>
        <end position="82"/>
    </location>
</feature>
<dbReference type="EMBL" id="BLIP01000001">
    <property type="protein sequence ID" value="GFE24049.1"/>
    <property type="molecule type" value="Genomic_DNA"/>
</dbReference>
<dbReference type="AlphaFoldDB" id="A0A640TKE7"/>
<dbReference type="Proteomes" id="UP000429552">
    <property type="component" value="Unassembled WGS sequence"/>
</dbReference>
<evidence type="ECO:0000313" key="5">
    <source>
        <dbReference type="Proteomes" id="UP001210609"/>
    </source>
</evidence>
<accession>A0A640TKE7</accession>
<protein>
    <submittedName>
        <fullName evidence="3">YjfA family protein</fullName>
    </submittedName>
</protein>